<dbReference type="Pfam" id="PF23893">
    <property type="entry name" value="Y4YQ_C"/>
    <property type="match status" value="1"/>
</dbReference>
<dbReference type="OrthoDB" id="7179973at2"/>
<dbReference type="AlphaFoldDB" id="A0A437M702"/>
<protein>
    <recommendedName>
        <fullName evidence="1">YscD/Y4YQ C-terminal domain-containing protein</fullName>
    </recommendedName>
</protein>
<dbReference type="RefSeq" id="WP_127741736.1">
    <property type="nucleotide sequence ID" value="NZ_SACN01000001.1"/>
</dbReference>
<sequence length="374" mass="38953">MSNDAAPVLRVLNGRLAGTEKTLPSDRAISIGHQFWQDVVIREPATKGIALELSLDPAGTAQVTVLSGEASLLGSTVSAGNTALLPAYVPFSIGGVAMAWGQPESARWTEAGGLALAVPTPRPADPSLQDQAMAIVGKLGDKAGDMLTGWRLVALGGAGVLLVAATAAGPAMDALGLRADRAQRVERALDEAGLPQLRAANNDATGGVIVTGVVGGDAERAKAEQVLRASYIPGQLDVQTTTDLANASADVARIHGLQAMARPIGHAAIELRTTPLAPDQKTKLVQAVKTDVRQVRQVVLRDDLMPDDNSPVRSVADATKKVSTVVSGDPAYIQTADGARYFAGAMMPSGHRLVRIQGHDVLLEKNGRETRLTF</sequence>
<evidence type="ECO:0000313" key="3">
    <source>
        <dbReference type="Proteomes" id="UP000282971"/>
    </source>
</evidence>
<proteinExistence type="predicted"/>
<keyword evidence="3" id="KW-1185">Reference proteome</keyword>
<reference evidence="2 3" key="1">
    <citation type="submission" date="2019-01" db="EMBL/GenBank/DDBJ databases">
        <authorList>
            <person name="Chen W.-M."/>
        </authorList>
    </citation>
    <scope>NUCLEOTIDE SEQUENCE [LARGE SCALE GENOMIC DNA]</scope>
    <source>
        <strain evidence="2 3">CCP-7</strain>
    </source>
</reference>
<dbReference type="EMBL" id="SACN01000001">
    <property type="protein sequence ID" value="RVT93284.1"/>
    <property type="molecule type" value="Genomic_DNA"/>
</dbReference>
<evidence type="ECO:0000313" key="2">
    <source>
        <dbReference type="EMBL" id="RVT93284.1"/>
    </source>
</evidence>
<dbReference type="InterPro" id="IPR057770">
    <property type="entry name" value="YscD/Y4YQ_C"/>
</dbReference>
<name>A0A437M702_9SPHN</name>
<accession>A0A437M702</accession>
<dbReference type="Proteomes" id="UP000282971">
    <property type="component" value="Unassembled WGS sequence"/>
</dbReference>
<evidence type="ECO:0000259" key="1">
    <source>
        <dbReference type="Pfam" id="PF23893"/>
    </source>
</evidence>
<gene>
    <name evidence="2" type="ORF">EOD43_05195</name>
</gene>
<comment type="caution">
    <text evidence="2">The sequence shown here is derived from an EMBL/GenBank/DDBJ whole genome shotgun (WGS) entry which is preliminary data.</text>
</comment>
<feature type="domain" description="YscD/Y4YQ C-terminal" evidence="1">
    <location>
        <begin position="322"/>
        <end position="371"/>
    </location>
</feature>
<organism evidence="2 3">
    <name type="scientific">Sphingomonas crocodyli</name>
    <dbReference type="NCBI Taxonomy" id="1979270"/>
    <lineage>
        <taxon>Bacteria</taxon>
        <taxon>Pseudomonadati</taxon>
        <taxon>Pseudomonadota</taxon>
        <taxon>Alphaproteobacteria</taxon>
        <taxon>Sphingomonadales</taxon>
        <taxon>Sphingomonadaceae</taxon>
        <taxon>Sphingomonas</taxon>
    </lineage>
</organism>